<keyword evidence="1" id="KW-0812">Transmembrane</keyword>
<feature type="transmembrane region" description="Helical" evidence="1">
    <location>
        <begin position="12"/>
        <end position="30"/>
    </location>
</feature>
<reference evidence="2 3" key="1">
    <citation type="submission" date="2010-01" db="EMBL/GenBank/DDBJ databases">
        <authorList>
            <person name="Weinstock G."/>
            <person name="Sodergren E."/>
            <person name="Clifton S."/>
            <person name="Fulton L."/>
            <person name="Fulton B."/>
            <person name="Courtney L."/>
            <person name="Fronick C."/>
            <person name="Harrison M."/>
            <person name="Strong C."/>
            <person name="Farmer C."/>
            <person name="Delahaunty K."/>
            <person name="Markovic C."/>
            <person name="Hall O."/>
            <person name="Minx P."/>
            <person name="Tomlinson C."/>
            <person name="Mitreva M."/>
            <person name="Nelson J."/>
            <person name="Hou S."/>
            <person name="Wollam A."/>
            <person name="Pepin K.H."/>
            <person name="Johnson M."/>
            <person name="Bhonagiri V."/>
            <person name="Nash W.E."/>
            <person name="Warren W."/>
            <person name="Chinwalla A."/>
            <person name="Mardis E.R."/>
            <person name="Wilson R.K."/>
        </authorList>
    </citation>
    <scope>NUCLEOTIDE SEQUENCE [LARGE SCALE GENOMIC DNA]</scope>
    <source>
        <strain evidence="2 3">DSM 13479</strain>
    </source>
</reference>
<proteinExistence type="predicted"/>
<protein>
    <submittedName>
        <fullName evidence="2">Uncharacterized protein</fullName>
    </submittedName>
</protein>
<evidence type="ECO:0000256" key="1">
    <source>
        <dbReference type="SAM" id="Phobius"/>
    </source>
</evidence>
<organism evidence="2 3">
    <name type="scientific">Hungatella hathewayi DSM 13479</name>
    <dbReference type="NCBI Taxonomy" id="566550"/>
    <lineage>
        <taxon>Bacteria</taxon>
        <taxon>Bacillati</taxon>
        <taxon>Bacillota</taxon>
        <taxon>Clostridia</taxon>
        <taxon>Lachnospirales</taxon>
        <taxon>Lachnospiraceae</taxon>
        <taxon>Hungatella</taxon>
    </lineage>
</organism>
<accession>D3A8Y2</accession>
<sequence length="41" mass="4937">MYSVLKEPKETQIILNKLYVLFIMFSLFSTDYRPPFNHIKA</sequence>
<dbReference type="Proteomes" id="UP000004968">
    <property type="component" value="Unassembled WGS sequence"/>
</dbReference>
<evidence type="ECO:0000313" key="2">
    <source>
        <dbReference type="EMBL" id="EFD01731.1"/>
    </source>
</evidence>
<dbReference type="EMBL" id="ACIO01000005">
    <property type="protein sequence ID" value="EFD01731.1"/>
    <property type="molecule type" value="Genomic_DNA"/>
</dbReference>
<dbReference type="AlphaFoldDB" id="D3A8Y2"/>
<name>D3A8Y2_9FIRM</name>
<evidence type="ECO:0000313" key="3">
    <source>
        <dbReference type="Proteomes" id="UP000004968"/>
    </source>
</evidence>
<gene>
    <name evidence="2" type="ORF">CLOSTHATH_00045</name>
</gene>
<dbReference type="HOGENOM" id="CLU_3271216_0_0_9"/>
<keyword evidence="1" id="KW-0472">Membrane</keyword>
<comment type="caution">
    <text evidence="2">The sequence shown here is derived from an EMBL/GenBank/DDBJ whole genome shotgun (WGS) entry which is preliminary data.</text>
</comment>
<keyword evidence="1" id="KW-1133">Transmembrane helix</keyword>